<feature type="domain" description="Reverse transcriptase" evidence="2">
    <location>
        <begin position="1"/>
        <end position="221"/>
    </location>
</feature>
<reference evidence="4" key="1">
    <citation type="submission" date="2025-08" db="UniProtKB">
        <authorList>
            <consortium name="RefSeq"/>
        </authorList>
    </citation>
    <scope>IDENTIFICATION</scope>
    <source>
        <tissue evidence="4">Gonads</tissue>
    </source>
</reference>
<dbReference type="OrthoDB" id="6780578at2759"/>
<dbReference type="InterPro" id="IPR000477">
    <property type="entry name" value="RT_dom"/>
</dbReference>
<evidence type="ECO:0000313" key="3">
    <source>
        <dbReference type="Proteomes" id="UP000504635"/>
    </source>
</evidence>
<accession>A0A6J2X1Y2</accession>
<dbReference type="PANTHER" id="PTHR47027:SF20">
    <property type="entry name" value="REVERSE TRANSCRIPTASE-LIKE PROTEIN WITH RNA-DIRECTED DNA POLYMERASE DOMAIN"/>
    <property type="match status" value="1"/>
</dbReference>
<keyword evidence="1" id="KW-0732">Signal</keyword>
<evidence type="ECO:0000259" key="2">
    <source>
        <dbReference type="PROSITE" id="PS50878"/>
    </source>
</evidence>
<dbReference type="RefSeq" id="XP_030745142.1">
    <property type="nucleotide sequence ID" value="XM_030889282.1"/>
</dbReference>
<evidence type="ECO:0000256" key="1">
    <source>
        <dbReference type="SAM" id="SignalP"/>
    </source>
</evidence>
<organism evidence="3 4">
    <name type="scientific">Sitophilus oryzae</name>
    <name type="common">Rice weevil</name>
    <name type="synonym">Curculio oryzae</name>
    <dbReference type="NCBI Taxonomy" id="7048"/>
    <lineage>
        <taxon>Eukaryota</taxon>
        <taxon>Metazoa</taxon>
        <taxon>Ecdysozoa</taxon>
        <taxon>Arthropoda</taxon>
        <taxon>Hexapoda</taxon>
        <taxon>Insecta</taxon>
        <taxon>Pterygota</taxon>
        <taxon>Neoptera</taxon>
        <taxon>Endopterygota</taxon>
        <taxon>Coleoptera</taxon>
        <taxon>Polyphaga</taxon>
        <taxon>Cucujiformia</taxon>
        <taxon>Curculionidae</taxon>
        <taxon>Dryophthorinae</taxon>
        <taxon>Sitophilus</taxon>
    </lineage>
</organism>
<dbReference type="Proteomes" id="UP000504635">
    <property type="component" value="Unplaced"/>
</dbReference>
<protein>
    <submittedName>
        <fullName evidence="4">Uncharacterized protein LOC115874180</fullName>
    </submittedName>
</protein>
<name>A0A6J2X1Y2_SITOR</name>
<dbReference type="KEGG" id="soy:115874180"/>
<evidence type="ECO:0000313" key="4">
    <source>
        <dbReference type="RefSeq" id="XP_030745142.1"/>
    </source>
</evidence>
<keyword evidence="3" id="KW-1185">Reference proteome</keyword>
<dbReference type="AlphaFoldDB" id="A0A6J2X1Y2"/>
<dbReference type="InParanoid" id="A0A6J2X1Y2"/>
<gene>
    <name evidence="4" type="primary">LOC115874180</name>
</gene>
<dbReference type="PROSITE" id="PS50878">
    <property type="entry name" value="RT_POL"/>
    <property type="match status" value="1"/>
</dbReference>
<dbReference type="Pfam" id="PF00078">
    <property type="entry name" value="RVT_1"/>
    <property type="match status" value="1"/>
</dbReference>
<dbReference type="PANTHER" id="PTHR47027">
    <property type="entry name" value="REVERSE TRANSCRIPTASE DOMAIN-CONTAINING PROTEIN"/>
    <property type="match status" value="1"/>
</dbReference>
<feature type="signal peptide" evidence="1">
    <location>
        <begin position="1"/>
        <end position="17"/>
    </location>
</feature>
<proteinExistence type="predicted"/>
<feature type="chain" id="PRO_5027047997" evidence="1">
    <location>
        <begin position="18"/>
        <end position="265"/>
    </location>
</feature>
<sequence length="265" mass="30781">MTVLIAILSHLNRYLIALEAEEIKYIEADSGRQNWKGRSTVDQIFTLREIQAESYEYGKQTMLLFIDFQQAYDKVKRTEVFRALTELGVGKKLTKMIKLTIQEAGRIKTGGYTPVLCSVVLEKIIKDAGINREGLLYTKRHQCLVFADYLVILARDRKELTKRLENQAQKVGLVFNEKKTKFMVWSARDFEKGRCLQLNYERGKRYKFEVEDTFTYLGAVYLRNPNVTQEFMARIMTGNRCVSALQKIIKSKNISRSLKSECTEQ</sequence>
<dbReference type="GeneID" id="115874180"/>